<dbReference type="EMBL" id="NIBS01000019">
    <property type="protein sequence ID" value="PHM25415.1"/>
    <property type="molecule type" value="Genomic_DNA"/>
</dbReference>
<evidence type="ECO:0000313" key="1">
    <source>
        <dbReference type="EMBL" id="PHM25415.1"/>
    </source>
</evidence>
<dbReference type="GO" id="GO:0016740">
    <property type="term" value="F:transferase activity"/>
    <property type="evidence" value="ECO:0007669"/>
    <property type="project" value="UniProtKB-KW"/>
</dbReference>
<sequence length="265" mass="30266">MLKRNSSFNSYIHKTPSGALSRSNSFHTLPPKNILNINVNHHNPRLINGYIPIVKKATLQEAEIAVRKLYNSIKQDGWMSHIENTYRRRDNIEAKSNLSTEELWDLRCCITDSLLCTVKDNLSFRIRKKDSTLYQGCNYTYFVCYTTHFPTDSVSSLMVPIGIMLFTYNEDDHYPYYPEVSYLITHPGIQNCAYLLIEKAANLSYQMGHNGKLKLTTATKHLSNAYNRLGFIDDAPGSMILDPNNSKLWIFSAANGGYRFTGLCP</sequence>
<organism evidence="1 2">
    <name type="scientific">Xenorhabdus budapestensis</name>
    <dbReference type="NCBI Taxonomy" id="290110"/>
    <lineage>
        <taxon>Bacteria</taxon>
        <taxon>Pseudomonadati</taxon>
        <taxon>Pseudomonadota</taxon>
        <taxon>Gammaproteobacteria</taxon>
        <taxon>Enterobacterales</taxon>
        <taxon>Morganellaceae</taxon>
        <taxon>Xenorhabdus</taxon>
    </lineage>
</organism>
<reference evidence="1 2" key="1">
    <citation type="journal article" date="2017" name="Nat. Microbiol.">
        <title>Natural product diversity associated with the nematode symbionts Photorhabdus and Xenorhabdus.</title>
        <authorList>
            <person name="Tobias N.J."/>
            <person name="Wolff H."/>
            <person name="Djahanschiri B."/>
            <person name="Grundmann F."/>
            <person name="Kronenwerth M."/>
            <person name="Shi Y.M."/>
            <person name="Simonyi S."/>
            <person name="Grun P."/>
            <person name="Shapiro-Ilan D."/>
            <person name="Pidot S.J."/>
            <person name="Stinear T.P."/>
            <person name="Ebersberger I."/>
            <person name="Bode H.B."/>
        </authorList>
    </citation>
    <scope>NUCLEOTIDE SEQUENCE [LARGE SCALE GENOMIC DNA]</scope>
    <source>
        <strain evidence="1 2">DSM 16342</strain>
    </source>
</reference>
<comment type="caution">
    <text evidence="1">The sequence shown here is derived from an EMBL/GenBank/DDBJ whole genome shotgun (WGS) entry which is preliminary data.</text>
</comment>
<gene>
    <name evidence="1" type="ORF">Xbud_02987</name>
</gene>
<protein>
    <submittedName>
        <fullName evidence="1">N-acetyltransferase</fullName>
    </submittedName>
</protein>
<proteinExistence type="predicted"/>
<keyword evidence="1" id="KW-0808">Transferase</keyword>
<accession>A0A2D0IU62</accession>
<dbReference type="Proteomes" id="UP000225833">
    <property type="component" value="Unassembled WGS sequence"/>
</dbReference>
<dbReference type="RefSeq" id="WP_099136762.1">
    <property type="nucleotide sequence ID" value="NZ_CAWNNJ010000085.1"/>
</dbReference>
<dbReference type="OrthoDB" id="6441250at2"/>
<name>A0A2D0IU62_XENBU</name>
<dbReference type="AlphaFoldDB" id="A0A2D0IU62"/>
<evidence type="ECO:0000313" key="2">
    <source>
        <dbReference type="Proteomes" id="UP000225833"/>
    </source>
</evidence>